<dbReference type="NCBIfam" id="TIGR01066">
    <property type="entry name" value="rplM_bact"/>
    <property type="match status" value="1"/>
</dbReference>
<comment type="similarity">
    <text evidence="1 5 6">Belongs to the universal ribosomal protein uL13 family.</text>
</comment>
<reference evidence="8 9" key="1">
    <citation type="submission" date="2019-07" db="EMBL/GenBank/DDBJ databases">
        <authorList>
            <person name="Zhao L.H."/>
        </authorList>
    </citation>
    <scope>NUCLEOTIDE SEQUENCE [LARGE SCALE GENOMIC DNA]</scope>
    <source>
        <strain evidence="8 9">Co35</strain>
    </source>
</reference>
<dbReference type="Gene3D" id="3.90.1180.10">
    <property type="entry name" value="Ribosomal protein L13"/>
    <property type="match status" value="1"/>
</dbReference>
<dbReference type="AlphaFoldDB" id="A0A554SQ92"/>
<dbReference type="InterPro" id="IPR036899">
    <property type="entry name" value="Ribosomal_uL13_sf"/>
</dbReference>
<name>A0A554SQ92_9ACTN</name>
<comment type="caution">
    <text evidence="8">The sequence shown here is derived from an EMBL/GenBank/DDBJ whole genome shotgun (WGS) entry which is preliminary data.</text>
</comment>
<dbReference type="PROSITE" id="PS00783">
    <property type="entry name" value="RIBOSOMAL_L13"/>
    <property type="match status" value="1"/>
</dbReference>
<dbReference type="GO" id="GO:0006412">
    <property type="term" value="P:translation"/>
    <property type="evidence" value="ECO:0007669"/>
    <property type="project" value="UniProtKB-UniRule"/>
</dbReference>
<dbReference type="InterPro" id="IPR023563">
    <property type="entry name" value="Ribosomal_uL13_CS"/>
</dbReference>
<dbReference type="GO" id="GO:0022625">
    <property type="term" value="C:cytosolic large ribosomal subunit"/>
    <property type="evidence" value="ECO:0007669"/>
    <property type="project" value="TreeGrafter"/>
</dbReference>
<dbReference type="PANTHER" id="PTHR11545:SF2">
    <property type="entry name" value="LARGE RIBOSOMAL SUBUNIT PROTEIN UL13M"/>
    <property type="match status" value="1"/>
</dbReference>
<evidence type="ECO:0000313" key="8">
    <source>
        <dbReference type="EMBL" id="TSD68488.1"/>
    </source>
</evidence>
<evidence type="ECO:0000256" key="2">
    <source>
        <dbReference type="ARBA" id="ARBA00022980"/>
    </source>
</evidence>
<evidence type="ECO:0000256" key="5">
    <source>
        <dbReference type="HAMAP-Rule" id="MF_01366"/>
    </source>
</evidence>
<sequence>MRTYSPKPADIDRQWHVIDAEDVVLGRLAVQAATLLRGKHKPTYAPHVDGGDFVIIVNADKVALSGKKRSDKNVYRHSGYPGGLKQTAYGDLLEKDARKAIEKSVRGMLPKNRLGRQLITKLKVYAGPEHPHAAQKPQSFEIAQISQ</sequence>
<evidence type="ECO:0000256" key="1">
    <source>
        <dbReference type="ARBA" id="ARBA00006227"/>
    </source>
</evidence>
<comment type="function">
    <text evidence="5 7">This protein is one of the early assembly proteins of the 50S ribosomal subunit, although it is not seen to bind rRNA by itself. It is important during the early stages of 50S assembly.</text>
</comment>
<dbReference type="GO" id="GO:0003729">
    <property type="term" value="F:mRNA binding"/>
    <property type="evidence" value="ECO:0007669"/>
    <property type="project" value="TreeGrafter"/>
</dbReference>
<dbReference type="EMBL" id="VLNT01000001">
    <property type="protein sequence ID" value="TSD68488.1"/>
    <property type="molecule type" value="Genomic_DNA"/>
</dbReference>
<dbReference type="FunFam" id="3.90.1180.10:FF:000001">
    <property type="entry name" value="50S ribosomal protein L13"/>
    <property type="match status" value="1"/>
</dbReference>
<dbReference type="GO" id="GO:0017148">
    <property type="term" value="P:negative regulation of translation"/>
    <property type="evidence" value="ECO:0007669"/>
    <property type="project" value="TreeGrafter"/>
</dbReference>
<accession>A0A554SQ92</accession>
<evidence type="ECO:0000313" key="9">
    <source>
        <dbReference type="Proteomes" id="UP000316988"/>
    </source>
</evidence>
<organism evidence="8 9">
    <name type="scientific">Aeromicrobium piscarium</name>
    <dbReference type="NCBI Taxonomy" id="2590901"/>
    <lineage>
        <taxon>Bacteria</taxon>
        <taxon>Bacillati</taxon>
        <taxon>Actinomycetota</taxon>
        <taxon>Actinomycetes</taxon>
        <taxon>Propionibacteriales</taxon>
        <taxon>Nocardioidaceae</taxon>
        <taxon>Aeromicrobium</taxon>
    </lineage>
</organism>
<keyword evidence="9" id="KW-1185">Reference proteome</keyword>
<evidence type="ECO:0000256" key="4">
    <source>
        <dbReference type="ARBA" id="ARBA00035201"/>
    </source>
</evidence>
<dbReference type="OrthoDB" id="9801330at2"/>
<dbReference type="RefSeq" id="WP_143911429.1">
    <property type="nucleotide sequence ID" value="NZ_VLNT01000001.1"/>
</dbReference>
<protein>
    <recommendedName>
        <fullName evidence="4 5">Large ribosomal subunit protein uL13</fullName>
    </recommendedName>
</protein>
<dbReference type="Proteomes" id="UP000316988">
    <property type="component" value="Unassembled WGS sequence"/>
</dbReference>
<dbReference type="PIRSF" id="PIRSF002181">
    <property type="entry name" value="Ribosomal_L13"/>
    <property type="match status" value="1"/>
</dbReference>
<keyword evidence="3 5" id="KW-0687">Ribonucleoprotein</keyword>
<evidence type="ECO:0000256" key="7">
    <source>
        <dbReference type="RuleBase" id="RU003878"/>
    </source>
</evidence>
<dbReference type="SUPFAM" id="SSF52161">
    <property type="entry name" value="Ribosomal protein L13"/>
    <property type="match status" value="1"/>
</dbReference>
<evidence type="ECO:0000256" key="6">
    <source>
        <dbReference type="RuleBase" id="RU003877"/>
    </source>
</evidence>
<dbReference type="PANTHER" id="PTHR11545">
    <property type="entry name" value="RIBOSOMAL PROTEIN L13"/>
    <property type="match status" value="1"/>
</dbReference>
<dbReference type="CDD" id="cd00392">
    <property type="entry name" value="Ribosomal_L13"/>
    <property type="match status" value="1"/>
</dbReference>
<proteinExistence type="inferred from homology"/>
<dbReference type="InterPro" id="IPR005822">
    <property type="entry name" value="Ribosomal_uL13"/>
</dbReference>
<dbReference type="GO" id="GO:0003735">
    <property type="term" value="F:structural constituent of ribosome"/>
    <property type="evidence" value="ECO:0007669"/>
    <property type="project" value="InterPro"/>
</dbReference>
<dbReference type="InterPro" id="IPR005823">
    <property type="entry name" value="Ribosomal_uL13_bac-type"/>
</dbReference>
<gene>
    <name evidence="5 7 8" type="primary">rplM</name>
    <name evidence="8" type="ORF">FNM00_02560</name>
</gene>
<dbReference type="HAMAP" id="MF_01366">
    <property type="entry name" value="Ribosomal_uL13"/>
    <property type="match status" value="1"/>
</dbReference>
<dbReference type="Pfam" id="PF00572">
    <property type="entry name" value="Ribosomal_L13"/>
    <property type="match status" value="1"/>
</dbReference>
<keyword evidence="2 5" id="KW-0689">Ribosomal protein</keyword>
<evidence type="ECO:0000256" key="3">
    <source>
        <dbReference type="ARBA" id="ARBA00023274"/>
    </source>
</evidence>
<comment type="subunit">
    <text evidence="5">Part of the 50S ribosomal subunit.</text>
</comment>